<dbReference type="PANTHER" id="PTHR42756">
    <property type="entry name" value="TRANSCRIPTIONAL REGULATOR, MARR"/>
    <property type="match status" value="1"/>
</dbReference>
<keyword evidence="1" id="KW-0805">Transcription regulation</keyword>
<sequence>MEQKNDLISRWISALYRYKKGYANKRLEPYGLGGGRFVFLFSLRRHNGVSQEELSDYLKIDKTTTAKALKKLEGDGYVTRNRETRDKRVFHVNLTQKATETLPIVEQIIEKWESLVTSGITGAELALLEKTLRKMANKAQEVSKEDQTEKKSTEG</sequence>
<dbReference type="InterPro" id="IPR023187">
    <property type="entry name" value="Tscrpt_reg_MarR-type_CS"/>
</dbReference>
<evidence type="ECO:0000313" key="5">
    <source>
        <dbReference type="EMBL" id="MPM23989.1"/>
    </source>
</evidence>
<dbReference type="PROSITE" id="PS01117">
    <property type="entry name" value="HTH_MARR_1"/>
    <property type="match status" value="1"/>
</dbReference>
<organism evidence="5">
    <name type="scientific">bioreactor metagenome</name>
    <dbReference type="NCBI Taxonomy" id="1076179"/>
    <lineage>
        <taxon>unclassified sequences</taxon>
        <taxon>metagenomes</taxon>
        <taxon>ecological metagenomes</taxon>
    </lineage>
</organism>
<dbReference type="Gene3D" id="1.10.10.10">
    <property type="entry name" value="Winged helix-like DNA-binding domain superfamily/Winged helix DNA-binding domain"/>
    <property type="match status" value="1"/>
</dbReference>
<protein>
    <submittedName>
        <fullName evidence="5">Transcriptional regulator SlyA</fullName>
    </submittedName>
</protein>
<dbReference type="SUPFAM" id="SSF46785">
    <property type="entry name" value="Winged helix' DNA-binding domain"/>
    <property type="match status" value="1"/>
</dbReference>
<dbReference type="PROSITE" id="PS50995">
    <property type="entry name" value="HTH_MARR_2"/>
    <property type="match status" value="1"/>
</dbReference>
<keyword evidence="2" id="KW-0238">DNA-binding</keyword>
<keyword evidence="3" id="KW-0804">Transcription</keyword>
<evidence type="ECO:0000259" key="4">
    <source>
        <dbReference type="PROSITE" id="PS50995"/>
    </source>
</evidence>
<dbReference type="InterPro" id="IPR036390">
    <property type="entry name" value="WH_DNA-bd_sf"/>
</dbReference>
<dbReference type="InterPro" id="IPR036388">
    <property type="entry name" value="WH-like_DNA-bd_sf"/>
</dbReference>
<proteinExistence type="predicted"/>
<dbReference type="EMBL" id="VSSQ01004159">
    <property type="protein sequence ID" value="MPM23989.1"/>
    <property type="molecule type" value="Genomic_DNA"/>
</dbReference>
<dbReference type="SMART" id="SM00347">
    <property type="entry name" value="HTH_MARR"/>
    <property type="match status" value="1"/>
</dbReference>
<dbReference type="AlphaFoldDB" id="A0A644Y6Q2"/>
<evidence type="ECO:0000256" key="2">
    <source>
        <dbReference type="ARBA" id="ARBA00023125"/>
    </source>
</evidence>
<dbReference type="Pfam" id="PF01047">
    <property type="entry name" value="MarR"/>
    <property type="match status" value="1"/>
</dbReference>
<name>A0A644Y6Q2_9ZZZZ</name>
<dbReference type="PANTHER" id="PTHR42756:SF2">
    <property type="entry name" value="MARR FAMILY REGULATORY PROTEIN"/>
    <property type="match status" value="1"/>
</dbReference>
<dbReference type="PRINTS" id="PR00598">
    <property type="entry name" value="HTHMARR"/>
</dbReference>
<dbReference type="GO" id="GO:0003700">
    <property type="term" value="F:DNA-binding transcription factor activity"/>
    <property type="evidence" value="ECO:0007669"/>
    <property type="project" value="InterPro"/>
</dbReference>
<accession>A0A644Y6Q2</accession>
<dbReference type="GO" id="GO:0003677">
    <property type="term" value="F:DNA binding"/>
    <property type="evidence" value="ECO:0007669"/>
    <property type="project" value="UniProtKB-KW"/>
</dbReference>
<comment type="caution">
    <text evidence="5">The sequence shown here is derived from an EMBL/GenBank/DDBJ whole genome shotgun (WGS) entry which is preliminary data.</text>
</comment>
<dbReference type="InterPro" id="IPR000835">
    <property type="entry name" value="HTH_MarR-typ"/>
</dbReference>
<gene>
    <name evidence="5" type="primary">slyA_22</name>
    <name evidence="5" type="ORF">SDC9_70466</name>
</gene>
<evidence type="ECO:0000256" key="1">
    <source>
        <dbReference type="ARBA" id="ARBA00023015"/>
    </source>
</evidence>
<evidence type="ECO:0000256" key="3">
    <source>
        <dbReference type="ARBA" id="ARBA00023163"/>
    </source>
</evidence>
<feature type="domain" description="HTH marR-type" evidence="4">
    <location>
        <begin position="5"/>
        <end position="137"/>
    </location>
</feature>
<reference evidence="5" key="1">
    <citation type="submission" date="2019-08" db="EMBL/GenBank/DDBJ databases">
        <authorList>
            <person name="Kucharzyk K."/>
            <person name="Murdoch R.W."/>
            <person name="Higgins S."/>
            <person name="Loffler F."/>
        </authorList>
    </citation>
    <scope>NUCLEOTIDE SEQUENCE</scope>
</reference>